<keyword evidence="6 9" id="KW-0472">Membrane</keyword>
<dbReference type="EMBL" id="KB932205">
    <property type="protein sequence ID" value="KCV69874.1"/>
    <property type="molecule type" value="Genomic_DNA"/>
</dbReference>
<keyword evidence="4 9" id="KW-0812">Transmembrane</keyword>
<organism evidence="10">
    <name type="scientific">Fonticula alba</name>
    <name type="common">Slime mold</name>
    <dbReference type="NCBI Taxonomy" id="691883"/>
    <lineage>
        <taxon>Eukaryota</taxon>
        <taxon>Rotosphaerida</taxon>
        <taxon>Fonticulaceae</taxon>
        <taxon>Fonticula</taxon>
    </lineage>
</organism>
<feature type="region of interest" description="Disordered" evidence="8">
    <location>
        <begin position="133"/>
        <end position="166"/>
    </location>
</feature>
<reference evidence="10" key="1">
    <citation type="submission" date="2013-04" db="EMBL/GenBank/DDBJ databases">
        <title>The Genome Sequence of Fonticula alba ATCC 38817.</title>
        <authorList>
            <consortium name="The Broad Institute Genomics Platform"/>
            <person name="Russ C."/>
            <person name="Cuomo C."/>
            <person name="Burger G."/>
            <person name="Gray M.W."/>
            <person name="Holland P.W.H."/>
            <person name="King N."/>
            <person name="Lang F.B.F."/>
            <person name="Roger A.J."/>
            <person name="Ruiz-Trillo I."/>
            <person name="Brown M."/>
            <person name="Walker B."/>
            <person name="Young S."/>
            <person name="Zeng Q."/>
            <person name="Gargeya S."/>
            <person name="Fitzgerald M."/>
            <person name="Haas B."/>
            <person name="Abouelleil A."/>
            <person name="Allen A.W."/>
            <person name="Alvarado L."/>
            <person name="Arachchi H.M."/>
            <person name="Berlin A.M."/>
            <person name="Chapman S.B."/>
            <person name="Gainer-Dewar J."/>
            <person name="Goldberg J."/>
            <person name="Griggs A."/>
            <person name="Gujja S."/>
            <person name="Hansen M."/>
            <person name="Howarth C."/>
            <person name="Imamovic A."/>
            <person name="Ireland A."/>
            <person name="Larimer J."/>
            <person name="McCowan C."/>
            <person name="Murphy C."/>
            <person name="Pearson M."/>
            <person name="Poon T.W."/>
            <person name="Priest M."/>
            <person name="Roberts A."/>
            <person name="Saif S."/>
            <person name="Shea T."/>
            <person name="Sisk P."/>
            <person name="Sykes S."/>
            <person name="Wortman J."/>
            <person name="Nusbaum C."/>
            <person name="Birren B."/>
        </authorList>
    </citation>
    <scope>NUCLEOTIDE SEQUENCE [LARGE SCALE GENOMIC DNA]</scope>
    <source>
        <strain evidence="10">ATCC 38817</strain>
    </source>
</reference>
<evidence type="ECO:0000256" key="1">
    <source>
        <dbReference type="ARBA" id="ARBA00004236"/>
    </source>
</evidence>
<dbReference type="InterPro" id="IPR007732">
    <property type="entry name" value="Cyt_b558_asu"/>
</dbReference>
<dbReference type="Pfam" id="PF05038">
    <property type="entry name" value="Cytochrom_B558a"/>
    <property type="match status" value="1"/>
</dbReference>
<evidence type="ECO:0000313" key="11">
    <source>
        <dbReference type="Proteomes" id="UP000030693"/>
    </source>
</evidence>
<keyword evidence="3" id="KW-1003">Cell membrane</keyword>
<evidence type="ECO:0000256" key="2">
    <source>
        <dbReference type="ARBA" id="ARBA00010590"/>
    </source>
</evidence>
<comment type="subcellular location">
    <subcellularLocation>
        <location evidence="1">Cell membrane</location>
    </subcellularLocation>
</comment>
<gene>
    <name evidence="10" type="ORF">H696_03345</name>
</gene>
<evidence type="ECO:0000256" key="6">
    <source>
        <dbReference type="ARBA" id="ARBA00023136"/>
    </source>
</evidence>
<dbReference type="STRING" id="691883.A0A058Z6G1"/>
<evidence type="ECO:0000256" key="3">
    <source>
        <dbReference type="ARBA" id="ARBA00022475"/>
    </source>
</evidence>
<feature type="transmembrane region" description="Helical" evidence="9">
    <location>
        <begin position="12"/>
        <end position="30"/>
    </location>
</feature>
<sequence length="255" mass="27737">MSQVRRIFFHVWGRYAGLGAAGFYMANGIFGMFYPLWQIAAFCIAAGVFTALLEYPFPGVQHLGFFSHNLFVRAAIYFLFAAPGFALAPTFAGALFMLSASVIYFYSAFRGEAWTPPGGRPALRSGAAKATADRESAAGSSSRRSQTSAPSTAAATPQSSAAGMSPDLPSVALSPLDKEPTGVEYRARTARIAPRVVSIAGEVYTITIRGRDYEVTGDDYDTDSGTYYVSALQHYYDPTREQMYNPVTCEYYDLN</sequence>
<dbReference type="eggNOG" id="ENOG502SGK8">
    <property type="taxonomic scope" value="Eukaryota"/>
</dbReference>
<keyword evidence="5 9" id="KW-1133">Transmembrane helix</keyword>
<evidence type="ECO:0000256" key="7">
    <source>
        <dbReference type="ARBA" id="ARBA00030298"/>
    </source>
</evidence>
<dbReference type="Proteomes" id="UP000030693">
    <property type="component" value="Unassembled WGS sequence"/>
</dbReference>
<dbReference type="AlphaFoldDB" id="A0A058Z6G1"/>
<evidence type="ECO:0000256" key="9">
    <source>
        <dbReference type="SAM" id="Phobius"/>
    </source>
</evidence>
<comment type="similarity">
    <text evidence="2">Belongs to the p22phox family.</text>
</comment>
<keyword evidence="11" id="KW-1185">Reference proteome</keyword>
<evidence type="ECO:0000313" key="10">
    <source>
        <dbReference type="EMBL" id="KCV69874.1"/>
    </source>
</evidence>
<proteinExistence type="inferred from homology"/>
<evidence type="ECO:0000256" key="8">
    <source>
        <dbReference type="SAM" id="MobiDB-lite"/>
    </source>
</evidence>
<feature type="transmembrane region" description="Helical" evidence="9">
    <location>
        <begin position="36"/>
        <end position="55"/>
    </location>
</feature>
<dbReference type="GO" id="GO:0005886">
    <property type="term" value="C:plasma membrane"/>
    <property type="evidence" value="ECO:0007669"/>
    <property type="project" value="UniProtKB-SubCell"/>
</dbReference>
<dbReference type="RefSeq" id="XP_009495480.1">
    <property type="nucleotide sequence ID" value="XM_009497205.1"/>
</dbReference>
<feature type="compositionally biased region" description="Low complexity" evidence="8">
    <location>
        <begin position="137"/>
        <end position="163"/>
    </location>
</feature>
<feature type="transmembrane region" description="Helical" evidence="9">
    <location>
        <begin position="76"/>
        <end position="106"/>
    </location>
</feature>
<dbReference type="PANTHER" id="PTHR15168:SF0">
    <property type="entry name" value="CYTOCHROME B-245 LIGHT CHAIN"/>
    <property type="match status" value="1"/>
</dbReference>
<dbReference type="GeneID" id="20528070"/>
<evidence type="ECO:0000256" key="5">
    <source>
        <dbReference type="ARBA" id="ARBA00022989"/>
    </source>
</evidence>
<evidence type="ECO:0000256" key="4">
    <source>
        <dbReference type="ARBA" id="ARBA00022692"/>
    </source>
</evidence>
<dbReference type="PANTHER" id="PTHR15168">
    <property type="entry name" value="CYTOCHROME B-245 LIGHT CHAIN"/>
    <property type="match status" value="1"/>
</dbReference>
<accession>A0A058Z6G1</accession>
<name>A0A058Z6G1_FONAL</name>
<dbReference type="GO" id="GO:0020037">
    <property type="term" value="F:heme binding"/>
    <property type="evidence" value="ECO:0007669"/>
    <property type="project" value="InterPro"/>
</dbReference>
<protein>
    <recommendedName>
        <fullName evidence="7">p22-phox</fullName>
    </recommendedName>
</protein>